<dbReference type="EMBL" id="JAYWIO010000005">
    <property type="protein sequence ID" value="KAK7261229.1"/>
    <property type="molecule type" value="Genomic_DNA"/>
</dbReference>
<dbReference type="Proteomes" id="UP001372338">
    <property type="component" value="Unassembled WGS sequence"/>
</dbReference>
<protein>
    <submittedName>
        <fullName evidence="1">Uncharacterized protein</fullName>
    </submittedName>
</protein>
<reference evidence="1 2" key="1">
    <citation type="submission" date="2024-01" db="EMBL/GenBank/DDBJ databases">
        <title>The genomes of 5 underutilized Papilionoideae crops provide insights into root nodulation and disease resistanc.</title>
        <authorList>
            <person name="Yuan L."/>
        </authorList>
    </citation>
    <scope>NUCLEOTIDE SEQUENCE [LARGE SCALE GENOMIC DNA]</scope>
    <source>
        <strain evidence="1">ZHUSHIDOU_FW_LH</strain>
        <tissue evidence="1">Leaf</tissue>
    </source>
</reference>
<dbReference type="AlphaFoldDB" id="A0AAN9EQ70"/>
<sequence>MCSPSIIDLFCFEDESPKFIIKIIIIFNLKYKKKYQQLLYPRPLCQCLLRALASHKNLLRTFILSIHCETLCCIKNEFSYLRRKYETLVQMETRIIDLENMQ</sequence>
<proteinExistence type="predicted"/>
<comment type="caution">
    <text evidence="1">The sequence shown here is derived from an EMBL/GenBank/DDBJ whole genome shotgun (WGS) entry which is preliminary data.</text>
</comment>
<name>A0AAN9EQ70_CROPI</name>
<keyword evidence="2" id="KW-1185">Reference proteome</keyword>
<evidence type="ECO:0000313" key="1">
    <source>
        <dbReference type="EMBL" id="KAK7261229.1"/>
    </source>
</evidence>
<organism evidence="1 2">
    <name type="scientific">Crotalaria pallida</name>
    <name type="common">Smooth rattlebox</name>
    <name type="synonym">Crotalaria striata</name>
    <dbReference type="NCBI Taxonomy" id="3830"/>
    <lineage>
        <taxon>Eukaryota</taxon>
        <taxon>Viridiplantae</taxon>
        <taxon>Streptophyta</taxon>
        <taxon>Embryophyta</taxon>
        <taxon>Tracheophyta</taxon>
        <taxon>Spermatophyta</taxon>
        <taxon>Magnoliopsida</taxon>
        <taxon>eudicotyledons</taxon>
        <taxon>Gunneridae</taxon>
        <taxon>Pentapetalae</taxon>
        <taxon>rosids</taxon>
        <taxon>fabids</taxon>
        <taxon>Fabales</taxon>
        <taxon>Fabaceae</taxon>
        <taxon>Papilionoideae</taxon>
        <taxon>50 kb inversion clade</taxon>
        <taxon>genistoids sensu lato</taxon>
        <taxon>core genistoids</taxon>
        <taxon>Crotalarieae</taxon>
        <taxon>Crotalaria</taxon>
    </lineage>
</organism>
<accession>A0AAN9EQ70</accession>
<evidence type="ECO:0000313" key="2">
    <source>
        <dbReference type="Proteomes" id="UP001372338"/>
    </source>
</evidence>
<gene>
    <name evidence="1" type="ORF">RIF29_27534</name>
</gene>